<feature type="compositionally biased region" description="Polar residues" evidence="4">
    <location>
        <begin position="726"/>
        <end position="736"/>
    </location>
</feature>
<dbReference type="PANTHER" id="PTHR19212">
    <property type="entry name" value="LEUCINE RICH REPEAT IN FLII INTERACTING PROTEIN"/>
    <property type="match status" value="1"/>
</dbReference>
<reference evidence="6" key="2">
    <citation type="journal article" date="2013" name="Nat. Genet.">
        <title>The genome of the platyfish, Xiphophorus maculatus, provides insights into evolutionary adaptation and several complex traits.</title>
        <authorList>
            <person name="Schartl M."/>
            <person name="Walter R.B."/>
            <person name="Shen Y."/>
            <person name="Garcia T."/>
            <person name="Catchen J."/>
            <person name="Amores A."/>
            <person name="Braasch I."/>
            <person name="Chalopin D."/>
            <person name="Volff J.N."/>
            <person name="Lesch K.P."/>
            <person name="Bisazza A."/>
            <person name="Minx P."/>
            <person name="Hillier L."/>
            <person name="Wilson R.K."/>
            <person name="Fuerstenberg S."/>
            <person name="Boore J."/>
            <person name="Searle S."/>
            <person name="Postlethwait J.H."/>
            <person name="Warren W.C."/>
        </authorList>
    </citation>
    <scope>NUCLEOTIDE SEQUENCE [LARGE SCALE GENOMIC DNA]</scope>
    <source>
        <strain evidence="6">JP 163 A</strain>
    </source>
</reference>
<keyword evidence="2 3" id="KW-0175">Coiled coil</keyword>
<sequence>VGEPAASLFSQSLPCFPVWPQSSRLSDDSRMSRSSRLDLKPVRGSVLVLVSSSLVWLFLPQGPRAASALTAATFASVGGTSSRRGSGETALTVDADGSIREIKEALAEVEEKYRKAMVSNAQLDNEKNNLMYQVDTLKDSLMELEELLSESRRQYDDKLKEFERQKHNHSVLQFQFDELKETLKQSEELLNVSDPPLPPAPLPQGSTRTGPLVKLHIEFKLKALNITKYLFKNHLSCDELAPEAQTCFPSEETHLHGQITADPIDRPDPKAKAVIVLSQDLQQIQTSGEMETSEVDSISHPGLTQTQSTGTEAAGGDLSGGQESKQEVVTTEPLGKQAVPVGLNSEPQQEPEEAENDEAEETASTSQAQVSTASGKKKKRKKKGKKKGGPQENKDQQKAGTEKQNEKTSKDSVVQNNGLTAEQDTSGSTAKPQDNQEPEKVEHLEPSENVCTKENLQEPNTDPGSEGHNQEKTTEGADGLGSTQEPRLGVEMVDDTQNQECEDPEKPNEGSAVESLKESEITGSDQEGNLVTCKSKDDPDLSEDIPARENASGLQQSTTDHVSGDEGKTGNTEMLEQSDTVGSSEISCHIRTRAELSEDEQNKETSPTAKETAEPPEGFLQDKPLEESDPESKMVEGDARETNLPSNKGIEGPNKHLPSCDDTGTTPAFQEPDNDHVSGNQEEETLTFKMLEEADAVESPETPDEELVQVLQNQEETSGPEKHESVLQTTETSQAETIKGPNESETAEDVKEMESETGSDREANLLTSGKSEDPVESFPPDSSSPEDQNVRTKSESVDGDEKMINNPESIVELAGEEHDGVPESRTGSEINEETSASSANNDARDPPETSSTSKSPKPSMTEPEEAAEPDDGEPSETSEEICRDDEELNGGRGEPEDPPLHMKDEVELADLTKAETGDTGSPPKEEQKEATAERPEPEDCPNTEEVKTSQGLLAEQVKESMEEPEGDDSPPYVQLDRDEDDGEEDEGQSFDFDDLDVEAAVESSLPNKLEQEDVEEGTEVNGKSPELCQSNAETKTEDGEEKVSEDDNSKIDQPSTQNDLPCGDNTPEKVENVPENIEQKTSSTVEDGLDATDVASDPQKTPEQTDGAKEAPQVGKDPKKKKGKGKSKEDCKMS</sequence>
<feature type="compositionally biased region" description="Basic and acidic residues" evidence="4">
    <location>
        <begin position="788"/>
        <end position="803"/>
    </location>
</feature>
<reference evidence="6" key="1">
    <citation type="submission" date="2012-01" db="EMBL/GenBank/DDBJ databases">
        <authorList>
            <person name="Walter R."/>
            <person name="Schartl M."/>
            <person name="Warren W."/>
        </authorList>
    </citation>
    <scope>NUCLEOTIDE SEQUENCE [LARGE SCALE GENOMIC DNA]</scope>
    <source>
        <strain evidence="6">JP 163 A</strain>
    </source>
</reference>
<feature type="compositionally biased region" description="Polar residues" evidence="4">
    <location>
        <begin position="449"/>
        <end position="463"/>
    </location>
</feature>
<evidence type="ECO:0000256" key="3">
    <source>
        <dbReference type="SAM" id="Coils"/>
    </source>
</evidence>
<feature type="coiled-coil region" evidence="3">
    <location>
        <begin position="99"/>
        <end position="165"/>
    </location>
</feature>
<feature type="compositionally biased region" description="Polar residues" evidence="4">
    <location>
        <begin position="552"/>
        <end position="561"/>
    </location>
</feature>
<organism evidence="5 6">
    <name type="scientific">Xiphophorus maculatus</name>
    <name type="common">Southern platyfish</name>
    <name type="synonym">Platypoecilus maculatus</name>
    <dbReference type="NCBI Taxonomy" id="8083"/>
    <lineage>
        <taxon>Eukaryota</taxon>
        <taxon>Metazoa</taxon>
        <taxon>Chordata</taxon>
        <taxon>Craniata</taxon>
        <taxon>Vertebrata</taxon>
        <taxon>Euteleostomi</taxon>
        <taxon>Actinopterygii</taxon>
        <taxon>Neopterygii</taxon>
        <taxon>Teleostei</taxon>
        <taxon>Neoteleostei</taxon>
        <taxon>Acanthomorphata</taxon>
        <taxon>Ovalentaria</taxon>
        <taxon>Atherinomorphae</taxon>
        <taxon>Cyprinodontiformes</taxon>
        <taxon>Poeciliidae</taxon>
        <taxon>Poeciliinae</taxon>
        <taxon>Xiphophorus</taxon>
    </lineage>
</organism>
<accession>A0A3B5R715</accession>
<feature type="compositionally biased region" description="Acidic residues" evidence="4">
    <location>
        <begin position="349"/>
        <end position="361"/>
    </location>
</feature>
<feature type="compositionally biased region" description="Basic and acidic residues" evidence="4">
    <location>
        <begin position="748"/>
        <end position="763"/>
    </location>
</feature>
<protein>
    <submittedName>
        <fullName evidence="5">Uncharacterized protein</fullName>
    </submittedName>
</protein>
<proteinExistence type="inferred from homology"/>
<feature type="compositionally biased region" description="Basic and acidic residues" evidence="4">
    <location>
        <begin position="592"/>
        <end position="603"/>
    </location>
</feature>
<dbReference type="GO" id="GO:0000981">
    <property type="term" value="F:DNA-binding transcription factor activity, RNA polymerase II-specific"/>
    <property type="evidence" value="ECO:0007669"/>
    <property type="project" value="TreeGrafter"/>
</dbReference>
<feature type="compositionally biased region" description="Low complexity" evidence="4">
    <location>
        <begin position="776"/>
        <end position="787"/>
    </location>
</feature>
<dbReference type="Pfam" id="PF09738">
    <property type="entry name" value="LRRFIP"/>
    <property type="match status" value="1"/>
</dbReference>
<dbReference type="Ensembl" id="ENSXMAT00000024903.1">
    <property type="protein sequence ID" value="ENSXMAP00000038580.1"/>
    <property type="gene ID" value="ENSXMAG00000021560.1"/>
</dbReference>
<dbReference type="GO" id="GO:0000978">
    <property type="term" value="F:RNA polymerase II cis-regulatory region sequence-specific DNA binding"/>
    <property type="evidence" value="ECO:0007669"/>
    <property type="project" value="TreeGrafter"/>
</dbReference>
<feature type="region of interest" description="Disordered" evidence="4">
    <location>
        <begin position="285"/>
        <end position="1134"/>
    </location>
</feature>
<evidence type="ECO:0000313" key="6">
    <source>
        <dbReference type="Proteomes" id="UP000002852"/>
    </source>
</evidence>
<dbReference type="PANTHER" id="PTHR19212:SF5">
    <property type="entry name" value="LEUCINE-RICH REPEAT FLIGHTLESS-INTERACTING PROTEIN 1"/>
    <property type="match status" value="1"/>
</dbReference>
<keyword evidence="6" id="KW-1185">Reference proteome</keyword>
<feature type="compositionally biased region" description="Acidic residues" evidence="4">
    <location>
        <begin position="862"/>
        <end position="888"/>
    </location>
</feature>
<evidence type="ECO:0000256" key="1">
    <source>
        <dbReference type="ARBA" id="ARBA00008275"/>
    </source>
</evidence>
<evidence type="ECO:0000256" key="2">
    <source>
        <dbReference type="ARBA" id="ARBA00023054"/>
    </source>
</evidence>
<feature type="compositionally biased region" description="Basic residues" evidence="4">
    <location>
        <begin position="375"/>
        <end position="388"/>
    </location>
</feature>
<feature type="compositionally biased region" description="Basic and acidic residues" evidence="4">
    <location>
        <begin position="392"/>
        <end position="410"/>
    </location>
</feature>
<feature type="compositionally biased region" description="Basic and acidic residues" evidence="4">
    <location>
        <begin position="1034"/>
        <end position="1050"/>
    </location>
</feature>
<feature type="compositionally biased region" description="Polar residues" evidence="4">
    <location>
        <begin position="825"/>
        <end position="841"/>
    </location>
</feature>
<feature type="compositionally biased region" description="Basic and acidic residues" evidence="4">
    <location>
        <begin position="437"/>
        <end position="446"/>
    </location>
</feature>
<feature type="compositionally biased region" description="Basic and acidic residues" evidence="4">
    <location>
        <begin position="623"/>
        <end position="641"/>
    </location>
</feature>
<comment type="similarity">
    <text evidence="1">Belongs to the LRRFIP family.</text>
</comment>
<dbReference type="GeneTree" id="ENSGT00530000063564"/>
<dbReference type="InParanoid" id="A0A3B5R715"/>
<dbReference type="Gene3D" id="1.20.5.4090">
    <property type="match status" value="1"/>
</dbReference>
<dbReference type="Proteomes" id="UP000002852">
    <property type="component" value="Unassembled WGS sequence"/>
</dbReference>
<feature type="compositionally biased region" description="Polar residues" evidence="4">
    <location>
        <begin position="569"/>
        <end position="586"/>
    </location>
</feature>
<name>A0A3B5R715_XIPMA</name>
<feature type="compositionally biased region" description="Low complexity" evidence="4">
    <location>
        <begin position="848"/>
        <end position="861"/>
    </location>
</feature>
<evidence type="ECO:0000256" key="4">
    <source>
        <dbReference type="SAM" id="MobiDB-lite"/>
    </source>
</evidence>
<feature type="compositionally biased region" description="Polar residues" evidence="4">
    <location>
        <begin position="411"/>
        <end position="435"/>
    </location>
</feature>
<feature type="compositionally biased region" description="Acidic residues" evidence="4">
    <location>
        <begin position="693"/>
        <end position="707"/>
    </location>
</feature>
<dbReference type="AlphaFoldDB" id="A0A3B5R715"/>
<feature type="compositionally biased region" description="Low complexity" evidence="4">
    <location>
        <begin position="362"/>
        <end position="374"/>
    </location>
</feature>
<evidence type="ECO:0000313" key="5">
    <source>
        <dbReference type="Ensembl" id="ENSXMAP00000038580.1"/>
    </source>
</evidence>
<reference evidence="5" key="3">
    <citation type="submission" date="2025-08" db="UniProtKB">
        <authorList>
            <consortium name="Ensembl"/>
        </authorList>
    </citation>
    <scope>IDENTIFICATION</scope>
    <source>
        <strain evidence="5">JP 163 A</strain>
    </source>
</reference>
<feature type="compositionally biased region" description="Basic and acidic residues" evidence="4">
    <location>
        <begin position="923"/>
        <end position="937"/>
    </location>
</feature>
<feature type="compositionally biased region" description="Basic and acidic residues" evidence="4">
    <location>
        <begin position="893"/>
        <end position="916"/>
    </location>
</feature>
<feature type="compositionally biased region" description="Acidic residues" evidence="4">
    <location>
        <begin position="977"/>
        <end position="999"/>
    </location>
</feature>
<reference evidence="5" key="4">
    <citation type="submission" date="2025-09" db="UniProtKB">
        <authorList>
            <consortium name="Ensembl"/>
        </authorList>
    </citation>
    <scope>IDENTIFICATION</scope>
    <source>
        <strain evidence="5">JP 163 A</strain>
    </source>
</reference>
<dbReference type="OMA" id="ESIVEPH"/>
<feature type="compositionally biased region" description="Polar residues" evidence="4">
    <location>
        <begin position="302"/>
        <end position="311"/>
    </location>
</feature>
<dbReference type="InterPro" id="IPR019139">
    <property type="entry name" value="LRRFIP1/2"/>
</dbReference>